<reference evidence="1" key="1">
    <citation type="submission" date="2023-02" db="EMBL/GenBank/DDBJ databases">
        <title>Escherichia albertii as a potential enteropathogen in the light of epidemiological and genomic studies.</title>
        <authorList>
            <person name="Leszczynska K."/>
            <person name="Swiecicka I."/>
            <person name="Daniluk T."/>
            <person name="Lebensztejn D."/>
            <person name="Chmielewska S."/>
            <person name="Leszczynska D."/>
            <person name="Gawor J."/>
            <person name="Kliber M."/>
        </authorList>
    </citation>
    <scope>NUCLEOTIDE SEQUENCE</scope>
    <source>
        <strain evidence="1">BIA_7</strain>
        <plasmid evidence="1">pEA7_2</plasmid>
    </source>
</reference>
<name>A0AAX3MSS7_ESCAL</name>
<dbReference type="Pfam" id="PF06069">
    <property type="entry name" value="PerC"/>
    <property type="match status" value="1"/>
</dbReference>
<evidence type="ECO:0000313" key="1">
    <source>
        <dbReference type="EMBL" id="WDB32039.1"/>
    </source>
</evidence>
<accession>A0AAX3MSS7</accession>
<protein>
    <submittedName>
        <fullName evidence="1">PerC family transcriptional regulator</fullName>
    </submittedName>
</protein>
<dbReference type="AlphaFoldDB" id="A0AAX3MSS7"/>
<organism evidence="1 2">
    <name type="scientific">Escherichia albertii</name>
    <dbReference type="NCBI Taxonomy" id="208962"/>
    <lineage>
        <taxon>Bacteria</taxon>
        <taxon>Pseudomonadati</taxon>
        <taxon>Pseudomonadota</taxon>
        <taxon>Gammaproteobacteria</taxon>
        <taxon>Enterobacterales</taxon>
        <taxon>Enterobacteriaceae</taxon>
        <taxon>Escherichia</taxon>
    </lineage>
</organism>
<dbReference type="RefSeq" id="WP_089572183.1">
    <property type="nucleotide sequence ID" value="NZ_BJCV01000127.1"/>
</dbReference>
<dbReference type="EMBL" id="CP117564">
    <property type="protein sequence ID" value="WDB32039.1"/>
    <property type="molecule type" value="Genomic_DNA"/>
</dbReference>
<evidence type="ECO:0000313" key="2">
    <source>
        <dbReference type="Proteomes" id="UP001219219"/>
    </source>
</evidence>
<dbReference type="InterPro" id="IPR024684">
    <property type="entry name" value="Tscrpt_act_PerC/SfV_Orf40"/>
</dbReference>
<geneLocation type="plasmid" evidence="1 2">
    <name>pEA7_2</name>
</geneLocation>
<gene>
    <name evidence="1" type="ORF">PS049_26185</name>
</gene>
<sequence length="91" mass="10476">MDAVAQRLEDAGLWRRASARWLVVMGHSEYTAAQREWLLRRRTYCLAQIAHPVTSNRLDIREVAKAADATLKRMGIDNTDGRFFRDYPGVI</sequence>
<dbReference type="Proteomes" id="UP001219219">
    <property type="component" value="Plasmid pEA7_2"/>
</dbReference>
<keyword evidence="1" id="KW-0614">Plasmid</keyword>
<proteinExistence type="predicted"/>